<gene>
    <name evidence="2" type="ORF">BDV33DRAFT_175298</name>
</gene>
<name>A0A5N6ENX9_9EURO</name>
<dbReference type="AlphaFoldDB" id="A0A5N6ENX9"/>
<dbReference type="EMBL" id="ML733448">
    <property type="protein sequence ID" value="KAB8218593.1"/>
    <property type="molecule type" value="Genomic_DNA"/>
</dbReference>
<protein>
    <submittedName>
        <fullName evidence="2">Uncharacterized protein</fullName>
    </submittedName>
</protein>
<dbReference type="Proteomes" id="UP000326799">
    <property type="component" value="Unassembled WGS sequence"/>
</dbReference>
<sequence length="95" mass="10806">MAGIGLRMTRWLVFLFTSEGFKKSESALKHERDLRSVEFRRPLGYLRGYFQHAGSAIFPALPLYAIFSAYYRLTMSCFSKAGLLRRCAVFTPAAS</sequence>
<keyword evidence="1" id="KW-0472">Membrane</keyword>
<keyword evidence="3" id="KW-1185">Reference proteome</keyword>
<organism evidence="2 3">
    <name type="scientific">Aspergillus novoparasiticus</name>
    <dbReference type="NCBI Taxonomy" id="986946"/>
    <lineage>
        <taxon>Eukaryota</taxon>
        <taxon>Fungi</taxon>
        <taxon>Dikarya</taxon>
        <taxon>Ascomycota</taxon>
        <taxon>Pezizomycotina</taxon>
        <taxon>Eurotiomycetes</taxon>
        <taxon>Eurotiomycetidae</taxon>
        <taxon>Eurotiales</taxon>
        <taxon>Aspergillaceae</taxon>
        <taxon>Aspergillus</taxon>
        <taxon>Aspergillus subgen. Circumdati</taxon>
    </lineage>
</organism>
<evidence type="ECO:0000256" key="1">
    <source>
        <dbReference type="SAM" id="Phobius"/>
    </source>
</evidence>
<accession>A0A5N6ENX9</accession>
<reference evidence="2 3" key="1">
    <citation type="submission" date="2019-04" db="EMBL/GenBank/DDBJ databases">
        <title>Fungal friends and foes A comparative genomics study of 23 Aspergillus species from section Flavi.</title>
        <authorList>
            <consortium name="DOE Joint Genome Institute"/>
            <person name="Kjaerbolling I."/>
            <person name="Vesth T.C."/>
            <person name="Frisvad J.C."/>
            <person name="Nybo J.L."/>
            <person name="Theobald S."/>
            <person name="Kildgaard S."/>
            <person name="Petersen T.I."/>
            <person name="Kuo A."/>
            <person name="Sato A."/>
            <person name="Lyhne E.K."/>
            <person name="Kogle M.E."/>
            <person name="Wiebenga A."/>
            <person name="Kun R.S."/>
            <person name="Lubbers R.J."/>
            <person name="Makela M.R."/>
            <person name="Barry K."/>
            <person name="Chovatia M."/>
            <person name="Clum A."/>
            <person name="Daum C."/>
            <person name="Haridas S."/>
            <person name="He G."/>
            <person name="LaButti K."/>
            <person name="Lipzen A."/>
            <person name="Mondo S."/>
            <person name="Pangilinan J."/>
            <person name="Riley R."/>
            <person name="Salamov A."/>
            <person name="Simmons B.A."/>
            <person name="Magnuson J.K."/>
            <person name="Henrissat B."/>
            <person name="Mortensen U.H."/>
            <person name="Larsen T.O."/>
            <person name="De vries R.P."/>
            <person name="Grigoriev I.V."/>
            <person name="Machida M."/>
            <person name="Baker S.E."/>
            <person name="Andersen M.R."/>
        </authorList>
    </citation>
    <scope>NUCLEOTIDE SEQUENCE [LARGE SCALE GENOMIC DNA]</scope>
    <source>
        <strain evidence="2 3">CBS 126849</strain>
    </source>
</reference>
<keyword evidence="1" id="KW-1133">Transmembrane helix</keyword>
<feature type="transmembrane region" description="Helical" evidence="1">
    <location>
        <begin position="49"/>
        <end position="71"/>
    </location>
</feature>
<evidence type="ECO:0000313" key="2">
    <source>
        <dbReference type="EMBL" id="KAB8218593.1"/>
    </source>
</evidence>
<proteinExistence type="predicted"/>
<evidence type="ECO:0000313" key="3">
    <source>
        <dbReference type="Proteomes" id="UP000326799"/>
    </source>
</evidence>
<keyword evidence="1" id="KW-0812">Transmembrane</keyword>